<sequence length="213" mass="24199">MKTNEHFTKNLHFITSVPDKFDKNQKYGVIILMHGYGASMYDLVDIAPIINDTDYIYIFPNAPIEIDVGFEKKGYAWFPIETVDISASDKLLNLTIKEALAMFEYNKEKLFIGGFSQGGMMTIHSGISSNIAYSGAIILSSKILINTSLDIDINKPDNTRIFMTHGKLDTIISIEEGRTTRKKLINLGFHVDYYEYNIGHEINLEILSELSKW</sequence>
<evidence type="ECO:0000259" key="3">
    <source>
        <dbReference type="Pfam" id="PF02230"/>
    </source>
</evidence>
<dbReference type="PANTHER" id="PTHR10655:SF17">
    <property type="entry name" value="LYSOPHOSPHOLIPASE-LIKE PROTEIN 1"/>
    <property type="match status" value="1"/>
</dbReference>
<name>A0A382HFM2_9ZZZZ</name>
<evidence type="ECO:0000256" key="1">
    <source>
        <dbReference type="ARBA" id="ARBA00006499"/>
    </source>
</evidence>
<feature type="domain" description="Phospholipase/carboxylesterase/thioesterase" evidence="3">
    <location>
        <begin position="24"/>
        <end position="211"/>
    </location>
</feature>
<dbReference type="InterPro" id="IPR029058">
    <property type="entry name" value="AB_hydrolase_fold"/>
</dbReference>
<feature type="non-terminal residue" evidence="4">
    <location>
        <position position="213"/>
    </location>
</feature>
<proteinExistence type="inferred from homology"/>
<dbReference type="Pfam" id="PF02230">
    <property type="entry name" value="Abhydrolase_2"/>
    <property type="match status" value="1"/>
</dbReference>
<protein>
    <recommendedName>
        <fullName evidence="3">Phospholipase/carboxylesterase/thioesterase domain-containing protein</fullName>
    </recommendedName>
</protein>
<dbReference type="Gene3D" id="3.40.50.1820">
    <property type="entry name" value="alpha/beta hydrolase"/>
    <property type="match status" value="1"/>
</dbReference>
<dbReference type="AlphaFoldDB" id="A0A382HFM2"/>
<gene>
    <name evidence="4" type="ORF">METZ01_LOCUS238826</name>
</gene>
<evidence type="ECO:0000313" key="4">
    <source>
        <dbReference type="EMBL" id="SVB85972.1"/>
    </source>
</evidence>
<organism evidence="4">
    <name type="scientific">marine metagenome</name>
    <dbReference type="NCBI Taxonomy" id="408172"/>
    <lineage>
        <taxon>unclassified sequences</taxon>
        <taxon>metagenomes</taxon>
        <taxon>ecological metagenomes</taxon>
    </lineage>
</organism>
<dbReference type="EMBL" id="UINC01060936">
    <property type="protein sequence ID" value="SVB85972.1"/>
    <property type="molecule type" value="Genomic_DNA"/>
</dbReference>
<dbReference type="SUPFAM" id="SSF53474">
    <property type="entry name" value="alpha/beta-Hydrolases"/>
    <property type="match status" value="1"/>
</dbReference>
<accession>A0A382HFM2</accession>
<dbReference type="GO" id="GO:0016787">
    <property type="term" value="F:hydrolase activity"/>
    <property type="evidence" value="ECO:0007669"/>
    <property type="project" value="UniProtKB-KW"/>
</dbReference>
<keyword evidence="2" id="KW-0378">Hydrolase</keyword>
<dbReference type="PANTHER" id="PTHR10655">
    <property type="entry name" value="LYSOPHOSPHOLIPASE-RELATED"/>
    <property type="match status" value="1"/>
</dbReference>
<dbReference type="InterPro" id="IPR050565">
    <property type="entry name" value="LYPA1-2/EST-like"/>
</dbReference>
<reference evidence="4" key="1">
    <citation type="submission" date="2018-05" db="EMBL/GenBank/DDBJ databases">
        <authorList>
            <person name="Lanie J.A."/>
            <person name="Ng W.-L."/>
            <person name="Kazmierczak K.M."/>
            <person name="Andrzejewski T.M."/>
            <person name="Davidsen T.M."/>
            <person name="Wayne K.J."/>
            <person name="Tettelin H."/>
            <person name="Glass J.I."/>
            <person name="Rusch D."/>
            <person name="Podicherti R."/>
            <person name="Tsui H.-C.T."/>
            <person name="Winkler M.E."/>
        </authorList>
    </citation>
    <scope>NUCLEOTIDE SEQUENCE</scope>
</reference>
<evidence type="ECO:0000256" key="2">
    <source>
        <dbReference type="ARBA" id="ARBA00022801"/>
    </source>
</evidence>
<comment type="similarity">
    <text evidence="1">Belongs to the AB hydrolase superfamily. AB hydrolase 2 family.</text>
</comment>
<dbReference type="InterPro" id="IPR003140">
    <property type="entry name" value="PLipase/COase/thioEstase"/>
</dbReference>